<dbReference type="InterPro" id="IPR031481">
    <property type="entry name" value="Glyco_tran_10_N"/>
</dbReference>
<comment type="caution">
    <text evidence="14">The sequence shown here is derived from an EMBL/GenBank/DDBJ whole genome shotgun (WGS) entry which is preliminary data.</text>
</comment>
<keyword evidence="9" id="KW-0325">Glycoprotein</keyword>
<dbReference type="InterPro" id="IPR038577">
    <property type="entry name" value="GT10-like_C_sf"/>
</dbReference>
<reference evidence="14 15" key="1">
    <citation type="journal article" date="2017" name="PLoS Biol.">
        <title>The sea cucumber genome provides insights into morphological evolution and visceral regeneration.</title>
        <authorList>
            <person name="Zhang X."/>
            <person name="Sun L."/>
            <person name="Yuan J."/>
            <person name="Sun Y."/>
            <person name="Gao Y."/>
            <person name="Zhang L."/>
            <person name="Li S."/>
            <person name="Dai H."/>
            <person name="Hamel J.F."/>
            <person name="Liu C."/>
            <person name="Yu Y."/>
            <person name="Liu S."/>
            <person name="Lin W."/>
            <person name="Guo K."/>
            <person name="Jin S."/>
            <person name="Xu P."/>
            <person name="Storey K.B."/>
            <person name="Huan P."/>
            <person name="Zhang T."/>
            <person name="Zhou Y."/>
            <person name="Zhang J."/>
            <person name="Lin C."/>
            <person name="Li X."/>
            <person name="Xing L."/>
            <person name="Huo D."/>
            <person name="Sun M."/>
            <person name="Wang L."/>
            <person name="Mercier A."/>
            <person name="Li F."/>
            <person name="Yang H."/>
            <person name="Xiang J."/>
        </authorList>
    </citation>
    <scope>NUCLEOTIDE SEQUENCE [LARGE SCALE GENOMIC DNA]</scope>
    <source>
        <strain evidence="14">Shaxun</strain>
        <tissue evidence="14">Muscle</tissue>
    </source>
</reference>
<name>A0A2G8KV32_STIJA</name>
<dbReference type="PANTHER" id="PTHR11929:SF145">
    <property type="entry name" value="ALPHA-(1,3)-FUCOSYLTRANSFERASE FUT-1"/>
    <property type="match status" value="1"/>
</dbReference>
<dbReference type="EMBL" id="MRZV01000354">
    <property type="protein sequence ID" value="PIK51851.1"/>
    <property type="molecule type" value="Genomic_DNA"/>
</dbReference>
<evidence type="ECO:0000256" key="3">
    <source>
        <dbReference type="ARBA" id="ARBA00022676"/>
    </source>
</evidence>
<comment type="similarity">
    <text evidence="2 11">Belongs to the glycosyltransferase 10 family.</text>
</comment>
<dbReference type="EC" id="2.4.1.-" evidence="11"/>
<keyword evidence="5 11" id="KW-0812">Transmembrane</keyword>
<dbReference type="FunFam" id="3.40.50.11660:FF:000002">
    <property type="entry name" value="Alpha-(1,3)-fucosyltransferase"/>
    <property type="match status" value="1"/>
</dbReference>
<evidence type="ECO:0000256" key="4">
    <source>
        <dbReference type="ARBA" id="ARBA00022679"/>
    </source>
</evidence>
<dbReference type="Pfam" id="PF00852">
    <property type="entry name" value="Glyco_transf_10"/>
    <property type="match status" value="1"/>
</dbReference>
<evidence type="ECO:0000259" key="12">
    <source>
        <dbReference type="Pfam" id="PF00852"/>
    </source>
</evidence>
<dbReference type="AlphaFoldDB" id="A0A2G8KV32"/>
<gene>
    <name evidence="14" type="ORF">BSL78_11269</name>
</gene>
<evidence type="ECO:0000313" key="15">
    <source>
        <dbReference type="Proteomes" id="UP000230750"/>
    </source>
</evidence>
<keyword evidence="4 11" id="KW-0808">Transferase</keyword>
<comment type="pathway">
    <text evidence="1">Protein modification; protein glycosylation.</text>
</comment>
<dbReference type="GO" id="GO:0046920">
    <property type="term" value="F:alpha-(1-&gt;3)-fucosyltransferase activity"/>
    <property type="evidence" value="ECO:0007669"/>
    <property type="project" value="TreeGrafter"/>
</dbReference>
<dbReference type="Pfam" id="PF17039">
    <property type="entry name" value="Glyco_tran_10_N"/>
    <property type="match status" value="1"/>
</dbReference>
<proteinExistence type="inferred from homology"/>
<keyword evidence="15" id="KW-1185">Reference proteome</keyword>
<protein>
    <recommendedName>
        <fullName evidence="11">Fucosyltransferase</fullName>
        <ecNumber evidence="11">2.4.1.-</ecNumber>
    </recommendedName>
</protein>
<comment type="subcellular location">
    <subcellularLocation>
        <location evidence="10">Endomembrane system</location>
        <topology evidence="10">Single-pass type II membrane protein</topology>
    </subcellularLocation>
    <subcellularLocation>
        <location evidence="11">Golgi apparatus</location>
        <location evidence="11">Golgi stack membrane</location>
        <topology evidence="11">Single-pass type II membrane protein</topology>
    </subcellularLocation>
</comment>
<keyword evidence="8 11" id="KW-0472">Membrane</keyword>
<dbReference type="Proteomes" id="UP000230750">
    <property type="component" value="Unassembled WGS sequence"/>
</dbReference>
<feature type="domain" description="Fucosyltransferase C-terminal" evidence="12">
    <location>
        <begin position="226"/>
        <end position="400"/>
    </location>
</feature>
<evidence type="ECO:0000256" key="10">
    <source>
        <dbReference type="ARBA" id="ARBA00060399"/>
    </source>
</evidence>
<evidence type="ECO:0000313" key="14">
    <source>
        <dbReference type="EMBL" id="PIK51851.1"/>
    </source>
</evidence>
<accession>A0A2G8KV32</accession>
<feature type="domain" description="Fucosyltransferase N-terminal" evidence="13">
    <location>
        <begin position="122"/>
        <end position="205"/>
    </location>
</feature>
<dbReference type="UniPathway" id="UPA00378"/>
<dbReference type="Gene3D" id="3.40.50.11660">
    <property type="entry name" value="Glycosyl transferase family 10, C-terminal domain"/>
    <property type="match status" value="1"/>
</dbReference>
<dbReference type="SUPFAM" id="SSF53756">
    <property type="entry name" value="UDP-Glycosyltransferase/glycogen phosphorylase"/>
    <property type="match status" value="1"/>
</dbReference>
<sequence length="445" mass="52360">MATFKWSLHRKRYFTRLSLVGNLVILLYIFNVHMYVPSTSQIREMTIVRTSRIFSGYGSSNPFMLTSDSSDLPEPDLSIVLYGMREHWFIFCNYTEFAHYKYLITFPRVINCPGTNRSIFLNYTKEPLEISNYDVVVFSNVYEWLTPQMWDWTHGNRSEGQRWVMITEESPLYVPGVEPPAKYADLSYDWFDAYKSDSDFVHPYGKYEPFGAIKPAPIDITKYLINKSQLVAWMGSHCETLQWDRMKFVGAFKKIINLHTYGKCGDEPVAWNNDQIIFDVLGKYKFYLSLENSCCDEYLTEKFWRALEMGMVPVVVGAPYEHYVKYAPPNSFIHVDQFDSLTELAVHLIGLNSNDEKYLEYHQWRNVGRLISYGQEEQYVRPLNNETQCAILTKYFQTDPNDQKRIKYFGKKWFGSCNKCGAKEWVNSFMHPDNYTRDNADIWAR</sequence>
<dbReference type="OrthoDB" id="2018595at2759"/>
<evidence type="ECO:0000256" key="9">
    <source>
        <dbReference type="ARBA" id="ARBA00023180"/>
    </source>
</evidence>
<evidence type="ECO:0000256" key="11">
    <source>
        <dbReference type="RuleBase" id="RU003832"/>
    </source>
</evidence>
<keyword evidence="7 11" id="KW-1133">Transmembrane helix</keyword>
<evidence type="ECO:0000256" key="2">
    <source>
        <dbReference type="ARBA" id="ARBA00008919"/>
    </source>
</evidence>
<keyword evidence="11" id="KW-0333">Golgi apparatus</keyword>
<dbReference type="GO" id="GO:0032580">
    <property type="term" value="C:Golgi cisterna membrane"/>
    <property type="evidence" value="ECO:0007669"/>
    <property type="project" value="UniProtKB-SubCell"/>
</dbReference>
<dbReference type="PANTHER" id="PTHR11929">
    <property type="entry name" value="ALPHA- 1,3 -FUCOSYLTRANSFERASE"/>
    <property type="match status" value="1"/>
</dbReference>
<dbReference type="InterPro" id="IPR055270">
    <property type="entry name" value="Glyco_tran_10_C"/>
</dbReference>
<evidence type="ECO:0000259" key="13">
    <source>
        <dbReference type="Pfam" id="PF17039"/>
    </source>
</evidence>
<evidence type="ECO:0000256" key="8">
    <source>
        <dbReference type="ARBA" id="ARBA00023136"/>
    </source>
</evidence>
<evidence type="ECO:0000256" key="1">
    <source>
        <dbReference type="ARBA" id="ARBA00004922"/>
    </source>
</evidence>
<keyword evidence="6" id="KW-0735">Signal-anchor</keyword>
<evidence type="ECO:0000256" key="7">
    <source>
        <dbReference type="ARBA" id="ARBA00022989"/>
    </source>
</evidence>
<keyword evidence="3 11" id="KW-0328">Glycosyltransferase</keyword>
<dbReference type="InterPro" id="IPR001503">
    <property type="entry name" value="Glyco_trans_10"/>
</dbReference>
<feature type="transmembrane region" description="Helical" evidence="11">
    <location>
        <begin position="13"/>
        <end position="36"/>
    </location>
</feature>
<evidence type="ECO:0000256" key="6">
    <source>
        <dbReference type="ARBA" id="ARBA00022968"/>
    </source>
</evidence>
<organism evidence="14 15">
    <name type="scientific">Stichopus japonicus</name>
    <name type="common">Sea cucumber</name>
    <dbReference type="NCBI Taxonomy" id="307972"/>
    <lineage>
        <taxon>Eukaryota</taxon>
        <taxon>Metazoa</taxon>
        <taxon>Echinodermata</taxon>
        <taxon>Eleutherozoa</taxon>
        <taxon>Echinozoa</taxon>
        <taxon>Holothuroidea</taxon>
        <taxon>Aspidochirotacea</taxon>
        <taxon>Aspidochirotida</taxon>
        <taxon>Stichopodidae</taxon>
        <taxon>Apostichopus</taxon>
    </lineage>
</organism>
<evidence type="ECO:0000256" key="5">
    <source>
        <dbReference type="ARBA" id="ARBA00022692"/>
    </source>
</evidence>